<dbReference type="Pfam" id="PF26335">
    <property type="entry name" value="ARB_00930_C"/>
    <property type="match status" value="1"/>
</dbReference>
<gene>
    <name evidence="3" type="ORF">B0T10DRAFT_406954</name>
</gene>
<dbReference type="Gene3D" id="3.40.710.10">
    <property type="entry name" value="DD-peptidase/beta-lactamase superfamily"/>
    <property type="match status" value="1"/>
</dbReference>
<feature type="domain" description="Beta-lactamase-like ARB-00930-like C-terminal" evidence="2">
    <location>
        <begin position="418"/>
        <end position="573"/>
    </location>
</feature>
<evidence type="ECO:0000313" key="4">
    <source>
        <dbReference type="Proteomes" id="UP000777438"/>
    </source>
</evidence>
<dbReference type="InterPro" id="IPR051478">
    <property type="entry name" value="Beta-lactamase-like_AB/R"/>
</dbReference>
<dbReference type="InterPro" id="IPR058664">
    <property type="entry name" value="ARB_00930-like_C"/>
</dbReference>
<accession>A0A9P9ANK9</accession>
<sequence length="574" mass="61950">MASFLLGSILPSPSGLVDSPSVKAMSTSLSSSLLETLQHDYGSFGESAANKSSVSITAVSTEDEQHSPFFNFHFSSPTLNDTMGTKTVTEASIYRIGSISKLFTVYVLLLNLGREYWDHSVTRYVPELRHAASSQGNTEGHAVDHVDWDQVSVSSLASQLSGIGRDYANGDVASQGLLWKAVGLPELPSEDIPKCAGNSSLPPCNRQEYFEGFTKRHPVFAPETTPVYSNAAYRILGYVLQAASGMSFSEGLKSSVLTPLGLTETSAKRPQSRGSWVIPQGDSGWYQDVGDEAPTAGMFSSSRDLAKFGRAILAHKLLPAIETRRWMKPHSHTASLIFSVGSPWEIWRTKSGITSGRTIDLYTKSGSIGAYNSHLILIPDYGVSVAVLAAGSSSSLAINAATEVALQAIIPTLEKVSRDQACKALCGTYRAAHNSSLTISADRHGLVVSRWISRGLDYRAVAQEYAESTGGGRLSAIRLQKTNLESPSGAKHKENGVQRVAYRAIFDTNGGASDFAQPLSKKSRIFDPTAHQWSSVDNPMYGEIASDDFLLHLDQSGSAVAVEPRISRELLYRN</sequence>
<organism evidence="3 4">
    <name type="scientific">Thelonectria olida</name>
    <dbReference type="NCBI Taxonomy" id="1576542"/>
    <lineage>
        <taxon>Eukaryota</taxon>
        <taxon>Fungi</taxon>
        <taxon>Dikarya</taxon>
        <taxon>Ascomycota</taxon>
        <taxon>Pezizomycotina</taxon>
        <taxon>Sordariomycetes</taxon>
        <taxon>Hypocreomycetidae</taxon>
        <taxon>Hypocreales</taxon>
        <taxon>Nectriaceae</taxon>
        <taxon>Thelonectria</taxon>
    </lineage>
</organism>
<evidence type="ECO:0000313" key="3">
    <source>
        <dbReference type="EMBL" id="KAH6887040.1"/>
    </source>
</evidence>
<reference evidence="3 4" key="1">
    <citation type="journal article" date="2021" name="Nat. Commun.">
        <title>Genetic determinants of endophytism in the Arabidopsis root mycobiome.</title>
        <authorList>
            <person name="Mesny F."/>
            <person name="Miyauchi S."/>
            <person name="Thiergart T."/>
            <person name="Pickel B."/>
            <person name="Atanasova L."/>
            <person name="Karlsson M."/>
            <person name="Huettel B."/>
            <person name="Barry K.W."/>
            <person name="Haridas S."/>
            <person name="Chen C."/>
            <person name="Bauer D."/>
            <person name="Andreopoulos W."/>
            <person name="Pangilinan J."/>
            <person name="LaButti K."/>
            <person name="Riley R."/>
            <person name="Lipzen A."/>
            <person name="Clum A."/>
            <person name="Drula E."/>
            <person name="Henrissat B."/>
            <person name="Kohler A."/>
            <person name="Grigoriev I.V."/>
            <person name="Martin F.M."/>
            <person name="Hacquard S."/>
        </authorList>
    </citation>
    <scope>NUCLEOTIDE SEQUENCE [LARGE SCALE GENOMIC DNA]</scope>
    <source>
        <strain evidence="3 4">MPI-CAGE-CH-0241</strain>
    </source>
</reference>
<feature type="domain" description="Beta-lactamase-related" evidence="1">
    <location>
        <begin position="80"/>
        <end position="406"/>
    </location>
</feature>
<evidence type="ECO:0000259" key="2">
    <source>
        <dbReference type="Pfam" id="PF26335"/>
    </source>
</evidence>
<dbReference type="Pfam" id="PF00144">
    <property type="entry name" value="Beta-lactamase"/>
    <property type="match status" value="1"/>
</dbReference>
<dbReference type="InterPro" id="IPR012338">
    <property type="entry name" value="Beta-lactam/transpept-like"/>
</dbReference>
<proteinExistence type="predicted"/>
<evidence type="ECO:0000259" key="1">
    <source>
        <dbReference type="Pfam" id="PF00144"/>
    </source>
</evidence>
<dbReference type="InterPro" id="IPR001466">
    <property type="entry name" value="Beta-lactam-related"/>
</dbReference>
<protein>
    <submittedName>
        <fullName evidence="3">Penicillin-binding protein</fullName>
    </submittedName>
</protein>
<dbReference type="SUPFAM" id="SSF56601">
    <property type="entry name" value="beta-lactamase/transpeptidase-like"/>
    <property type="match status" value="1"/>
</dbReference>
<keyword evidence="4" id="KW-1185">Reference proteome</keyword>
<name>A0A9P9ANK9_9HYPO</name>
<dbReference type="EMBL" id="JAGPYM010000015">
    <property type="protein sequence ID" value="KAH6887040.1"/>
    <property type="molecule type" value="Genomic_DNA"/>
</dbReference>
<dbReference type="AlphaFoldDB" id="A0A9P9ANK9"/>
<dbReference type="Proteomes" id="UP000777438">
    <property type="component" value="Unassembled WGS sequence"/>
</dbReference>
<dbReference type="OrthoDB" id="10250282at2759"/>
<comment type="caution">
    <text evidence="3">The sequence shown here is derived from an EMBL/GenBank/DDBJ whole genome shotgun (WGS) entry which is preliminary data.</text>
</comment>
<dbReference type="PANTHER" id="PTHR22935">
    <property type="entry name" value="PENICILLIN-BINDING PROTEIN"/>
    <property type="match status" value="1"/>
</dbReference>
<dbReference type="PANTHER" id="PTHR22935:SF97">
    <property type="entry name" value="BETA-LACTAMASE-RELATED DOMAIN-CONTAINING PROTEIN"/>
    <property type="match status" value="1"/>
</dbReference>